<evidence type="ECO:0000313" key="9">
    <source>
        <dbReference type="RefSeq" id="XP_015268359.1"/>
    </source>
</evidence>
<organism evidence="8 9">
    <name type="scientific">Gekko japonicus</name>
    <name type="common">Schlegel's Japanese gecko</name>
    <dbReference type="NCBI Taxonomy" id="146911"/>
    <lineage>
        <taxon>Eukaryota</taxon>
        <taxon>Metazoa</taxon>
        <taxon>Chordata</taxon>
        <taxon>Craniata</taxon>
        <taxon>Vertebrata</taxon>
        <taxon>Euteleostomi</taxon>
        <taxon>Lepidosauria</taxon>
        <taxon>Squamata</taxon>
        <taxon>Bifurcata</taxon>
        <taxon>Gekkota</taxon>
        <taxon>Gekkonidae</taxon>
        <taxon>Gekkoninae</taxon>
        <taxon>Gekko</taxon>
    </lineage>
</organism>
<comment type="subunit">
    <text evidence="5">Interacts with STAT3.</text>
</comment>
<feature type="compositionally biased region" description="Polar residues" evidence="6">
    <location>
        <begin position="155"/>
        <end position="171"/>
    </location>
</feature>
<feature type="compositionally biased region" description="Polar residues" evidence="6">
    <location>
        <begin position="206"/>
        <end position="215"/>
    </location>
</feature>
<keyword evidence="8" id="KW-1185">Reference proteome</keyword>
<dbReference type="InterPro" id="IPR009764">
    <property type="entry name" value="OCIA_dom"/>
</dbReference>
<dbReference type="PANTHER" id="PTHR13336">
    <property type="entry name" value="OVARIAN CARCINOMA IMMUNOREACTIVE ANTIGEN"/>
    <property type="match status" value="1"/>
</dbReference>
<evidence type="ECO:0000256" key="5">
    <source>
        <dbReference type="RuleBase" id="RU369066"/>
    </source>
</evidence>
<evidence type="ECO:0000256" key="6">
    <source>
        <dbReference type="SAM" id="MobiDB-lite"/>
    </source>
</evidence>
<evidence type="ECO:0000313" key="8">
    <source>
        <dbReference type="Proteomes" id="UP000694871"/>
    </source>
</evidence>
<evidence type="ECO:0000256" key="4">
    <source>
        <dbReference type="ARBA" id="ARBA00040877"/>
    </source>
</evidence>
<feature type="domain" description="OCIA" evidence="7">
    <location>
        <begin position="26"/>
        <end position="112"/>
    </location>
</feature>
<reference evidence="9" key="1">
    <citation type="submission" date="2025-08" db="UniProtKB">
        <authorList>
            <consortium name="RefSeq"/>
        </authorList>
    </citation>
    <scope>IDENTIFICATION</scope>
</reference>
<dbReference type="InterPro" id="IPR040187">
    <property type="entry name" value="OCAD1/2"/>
</dbReference>
<gene>
    <name evidence="9" type="primary">OCIAD1</name>
</gene>
<evidence type="ECO:0000256" key="3">
    <source>
        <dbReference type="ARBA" id="ARBA00037952"/>
    </source>
</evidence>
<name>A0ABM1K3S2_GEKJA</name>
<dbReference type="PANTHER" id="PTHR13336:SF4">
    <property type="entry name" value="OCIA DOMAIN-CONTAINING PROTEIN 1"/>
    <property type="match status" value="1"/>
</dbReference>
<feature type="compositionally biased region" description="Basic and acidic residues" evidence="6">
    <location>
        <begin position="216"/>
        <end position="229"/>
    </location>
</feature>
<keyword evidence="2 5" id="KW-0967">Endosome</keyword>
<feature type="region of interest" description="Disordered" evidence="6">
    <location>
        <begin position="1"/>
        <end position="23"/>
    </location>
</feature>
<dbReference type="GeneID" id="107111834"/>
<dbReference type="Pfam" id="PF07051">
    <property type="entry name" value="OCIA"/>
    <property type="match status" value="1"/>
</dbReference>
<evidence type="ECO:0000256" key="2">
    <source>
        <dbReference type="ARBA" id="ARBA00022753"/>
    </source>
</evidence>
<evidence type="ECO:0000259" key="7">
    <source>
        <dbReference type="Pfam" id="PF07051"/>
    </source>
</evidence>
<comment type="similarity">
    <text evidence="3 5">Belongs to the OCIAD1 family.</text>
</comment>
<comment type="function">
    <text evidence="5">Maintains stem cell potency. Increases STAT3 phosphorylation and controls ERK phosphorylation. May act as a scaffold, increasing STAT3 recruitment onto endosomes.</text>
</comment>
<protein>
    <recommendedName>
        <fullName evidence="4 5">OCIA domain-containing protein 1</fullName>
    </recommendedName>
</protein>
<accession>A0ABM1K3S2</accession>
<proteinExistence type="inferred from homology"/>
<feature type="compositionally biased region" description="Basic and acidic residues" evidence="6">
    <location>
        <begin position="188"/>
        <end position="201"/>
    </location>
</feature>
<feature type="region of interest" description="Disordered" evidence="6">
    <location>
        <begin position="128"/>
        <end position="236"/>
    </location>
</feature>
<sequence length="236" mass="26316">MEPHGQVGGESHRPDHGGVGQSAVNMNYVPTEDERRVFRECNEESFWYRSLPMSAMGMLVTQMLIKKGILSTHSRFGSFPKLAFAGLCGYLGGKLSYMRVCQEKFKQLENSPLGEALRLRRPVSPEAAEAPLSSMYSGDNRGTESSRSVYEPVPFSSSMNESTPTGITDSVPQEPGPSLEASPKKKGITYDELRNRNRELYEAGITQKSELPSRSPQERLSKKEVKVNKYGDAWEE</sequence>
<evidence type="ECO:0000256" key="1">
    <source>
        <dbReference type="ARBA" id="ARBA00004177"/>
    </source>
</evidence>
<comment type="subcellular location">
    <subcellularLocation>
        <location evidence="1 5">Endosome</location>
    </subcellularLocation>
</comment>
<dbReference type="Proteomes" id="UP000694871">
    <property type="component" value="Unplaced"/>
</dbReference>
<comment type="domain">
    <text evidence="5">The OCIA domain is necessary and sufficient for endosomal localization.</text>
</comment>
<dbReference type="RefSeq" id="XP_015268359.1">
    <property type="nucleotide sequence ID" value="XM_015412873.1"/>
</dbReference>